<dbReference type="Proteomes" id="UP000469185">
    <property type="component" value="Unassembled WGS sequence"/>
</dbReference>
<dbReference type="InterPro" id="IPR011257">
    <property type="entry name" value="DNA_glycosylase"/>
</dbReference>
<dbReference type="SUPFAM" id="SSF48150">
    <property type="entry name" value="DNA-glycosylase"/>
    <property type="match status" value="1"/>
</dbReference>
<dbReference type="EMBL" id="JAAGOB010000009">
    <property type="protein sequence ID" value="NED96975.1"/>
    <property type="molecule type" value="Genomic_DNA"/>
</dbReference>
<sequence>MAPSKTAKSIAAAALDRHGRTFAAQAGIRLADKPSPLYRLLVLAMLLSARISSQIAVDAARELSRAGYRTPRRMAEATWQERVDALGRGHYRRYDERTATMLGEGAGLLLDRYGGDLRRLYGEAAGVDELERRLQEFPGIGPTGAAIFCREVQGEWRELAPYADQRVLDGAEKLGLPASAARLGELVPAGQLPRLMAACVRAAQGES</sequence>
<reference evidence="1 2" key="1">
    <citation type="submission" date="2020-02" db="EMBL/GenBank/DDBJ databases">
        <authorList>
            <person name="Li X.-J."/>
            <person name="Feng X.-M."/>
        </authorList>
    </citation>
    <scope>NUCLEOTIDE SEQUENCE [LARGE SCALE GENOMIC DNA]</scope>
    <source>
        <strain evidence="1 2">CGMCC 4.7225</strain>
    </source>
</reference>
<dbReference type="Gene3D" id="1.10.340.30">
    <property type="entry name" value="Hypothetical protein, domain 2"/>
    <property type="match status" value="1"/>
</dbReference>
<dbReference type="GO" id="GO:0006281">
    <property type="term" value="P:DNA repair"/>
    <property type="evidence" value="ECO:0007669"/>
    <property type="project" value="InterPro"/>
</dbReference>
<keyword evidence="2" id="KW-1185">Reference proteome</keyword>
<protein>
    <submittedName>
        <fullName evidence="1">Endonuclease</fullName>
    </submittedName>
</protein>
<accession>A0A6N9YPV7</accession>
<evidence type="ECO:0000313" key="1">
    <source>
        <dbReference type="EMBL" id="NED96975.1"/>
    </source>
</evidence>
<dbReference type="GO" id="GO:0004519">
    <property type="term" value="F:endonuclease activity"/>
    <property type="evidence" value="ECO:0007669"/>
    <property type="project" value="UniProtKB-KW"/>
</dbReference>
<keyword evidence="1" id="KW-0255">Endonuclease</keyword>
<name>A0A6N9YPV7_9ACTN</name>
<evidence type="ECO:0000313" key="2">
    <source>
        <dbReference type="Proteomes" id="UP000469185"/>
    </source>
</evidence>
<proteinExistence type="predicted"/>
<dbReference type="AlphaFoldDB" id="A0A6N9YPV7"/>
<organism evidence="1 2">
    <name type="scientific">Phytoactinopolyspora alkaliphila</name>
    <dbReference type="NCBI Taxonomy" id="1783498"/>
    <lineage>
        <taxon>Bacteria</taxon>
        <taxon>Bacillati</taxon>
        <taxon>Actinomycetota</taxon>
        <taxon>Actinomycetes</taxon>
        <taxon>Jiangellales</taxon>
        <taxon>Jiangellaceae</taxon>
        <taxon>Phytoactinopolyspora</taxon>
    </lineage>
</organism>
<keyword evidence="1" id="KW-0378">Hydrolase</keyword>
<gene>
    <name evidence="1" type="ORF">G1H11_16840</name>
</gene>
<keyword evidence="1" id="KW-0540">Nuclease</keyword>
<comment type="caution">
    <text evidence="1">The sequence shown here is derived from an EMBL/GenBank/DDBJ whole genome shotgun (WGS) entry which is preliminary data.</text>
</comment>
<dbReference type="RefSeq" id="WP_163819764.1">
    <property type="nucleotide sequence ID" value="NZ_JAAGOB010000009.1"/>
</dbReference>